<dbReference type="Pfam" id="PF08448">
    <property type="entry name" value="PAS_4"/>
    <property type="match status" value="3"/>
</dbReference>
<keyword evidence="11" id="KW-1185">Reference proteome</keyword>
<evidence type="ECO:0000313" key="11">
    <source>
        <dbReference type="Proteomes" id="UP000547011"/>
    </source>
</evidence>
<reference evidence="10 11" key="1">
    <citation type="submission" date="2020-08" db="EMBL/GenBank/DDBJ databases">
        <title>Genomic Encyclopedia of Type Strains, Phase IV (KMG-IV): sequencing the most valuable type-strain genomes for metagenomic binning, comparative biology and taxonomic classification.</title>
        <authorList>
            <person name="Goeker M."/>
        </authorList>
    </citation>
    <scope>NUCLEOTIDE SEQUENCE [LARGE SCALE GENOMIC DNA]</scope>
    <source>
        <strain evidence="10 11">DSM 23447</strain>
    </source>
</reference>
<dbReference type="RefSeq" id="WP_183310193.1">
    <property type="nucleotide sequence ID" value="NZ_JACIEW010000002.1"/>
</dbReference>
<dbReference type="PROSITE" id="PS50112">
    <property type="entry name" value="PAS"/>
    <property type="match status" value="1"/>
</dbReference>
<dbReference type="InterPro" id="IPR013656">
    <property type="entry name" value="PAS_4"/>
</dbReference>
<evidence type="ECO:0000259" key="6">
    <source>
        <dbReference type="PROSITE" id="PS50109"/>
    </source>
</evidence>
<feature type="coiled-coil region" evidence="5">
    <location>
        <begin position="554"/>
        <end position="599"/>
    </location>
</feature>
<feature type="domain" description="Histidine kinase" evidence="6">
    <location>
        <begin position="608"/>
        <end position="829"/>
    </location>
</feature>
<protein>
    <recommendedName>
        <fullName evidence="2">histidine kinase</fullName>
        <ecNumber evidence="2">2.7.13.3</ecNumber>
    </recommendedName>
</protein>
<dbReference type="SUPFAM" id="SSF55874">
    <property type="entry name" value="ATPase domain of HSP90 chaperone/DNA topoisomerase II/histidine kinase"/>
    <property type="match status" value="1"/>
</dbReference>
<dbReference type="PROSITE" id="PS50109">
    <property type="entry name" value="HIS_KIN"/>
    <property type="match status" value="1"/>
</dbReference>
<dbReference type="InterPro" id="IPR036097">
    <property type="entry name" value="HisK_dim/P_sf"/>
</dbReference>
<dbReference type="InterPro" id="IPR013655">
    <property type="entry name" value="PAS_fold_3"/>
</dbReference>
<dbReference type="EMBL" id="JACIEW010000002">
    <property type="protein sequence ID" value="MBB4051434.1"/>
    <property type="molecule type" value="Genomic_DNA"/>
</dbReference>
<dbReference type="NCBIfam" id="TIGR00229">
    <property type="entry name" value="sensory_box"/>
    <property type="match status" value="2"/>
</dbReference>
<dbReference type="CDD" id="cd00130">
    <property type="entry name" value="PAS"/>
    <property type="match status" value="2"/>
</dbReference>
<dbReference type="InterPro" id="IPR004358">
    <property type="entry name" value="Sig_transdc_His_kin-like_C"/>
</dbReference>
<evidence type="ECO:0000259" key="7">
    <source>
        <dbReference type="PROSITE" id="PS50110"/>
    </source>
</evidence>
<evidence type="ECO:0000256" key="3">
    <source>
        <dbReference type="ARBA" id="ARBA00022553"/>
    </source>
</evidence>
<dbReference type="PANTHER" id="PTHR43065">
    <property type="entry name" value="SENSOR HISTIDINE KINASE"/>
    <property type="match status" value="1"/>
</dbReference>
<dbReference type="SUPFAM" id="SSF52172">
    <property type="entry name" value="CheY-like"/>
    <property type="match status" value="1"/>
</dbReference>
<dbReference type="SMART" id="SM00448">
    <property type="entry name" value="REC"/>
    <property type="match status" value="1"/>
</dbReference>
<comment type="caution">
    <text evidence="10">The sequence shown here is derived from an EMBL/GenBank/DDBJ whole genome shotgun (WGS) entry which is preliminary data.</text>
</comment>
<dbReference type="InterPro" id="IPR011006">
    <property type="entry name" value="CheY-like_superfamily"/>
</dbReference>
<evidence type="ECO:0000256" key="2">
    <source>
        <dbReference type="ARBA" id="ARBA00012438"/>
    </source>
</evidence>
<dbReference type="PRINTS" id="PR00344">
    <property type="entry name" value="BCTRLSENSOR"/>
</dbReference>
<organism evidence="10 11">
    <name type="scientific">Devosia subaequoris</name>
    <dbReference type="NCBI Taxonomy" id="395930"/>
    <lineage>
        <taxon>Bacteria</taxon>
        <taxon>Pseudomonadati</taxon>
        <taxon>Pseudomonadota</taxon>
        <taxon>Alphaproteobacteria</taxon>
        <taxon>Hyphomicrobiales</taxon>
        <taxon>Devosiaceae</taxon>
        <taxon>Devosia</taxon>
    </lineage>
</organism>
<dbReference type="InterPro" id="IPR003594">
    <property type="entry name" value="HATPase_dom"/>
</dbReference>
<evidence type="ECO:0000256" key="5">
    <source>
        <dbReference type="SAM" id="Coils"/>
    </source>
</evidence>
<dbReference type="InterPro" id="IPR000014">
    <property type="entry name" value="PAS"/>
</dbReference>
<dbReference type="Pfam" id="PF00512">
    <property type="entry name" value="HisKA"/>
    <property type="match status" value="1"/>
</dbReference>
<name>A0A7W6NB79_9HYPH</name>
<evidence type="ECO:0000256" key="4">
    <source>
        <dbReference type="PROSITE-ProRule" id="PRU00169"/>
    </source>
</evidence>
<dbReference type="Gene3D" id="3.30.565.10">
    <property type="entry name" value="Histidine kinase-like ATPase, C-terminal domain"/>
    <property type="match status" value="1"/>
</dbReference>
<feature type="modified residue" description="4-aspartylphosphate" evidence="4">
    <location>
        <position position="900"/>
    </location>
</feature>
<evidence type="ECO:0000256" key="1">
    <source>
        <dbReference type="ARBA" id="ARBA00000085"/>
    </source>
</evidence>
<dbReference type="PANTHER" id="PTHR43065:SF42">
    <property type="entry name" value="TWO-COMPONENT SENSOR PPRA"/>
    <property type="match status" value="1"/>
</dbReference>
<proteinExistence type="predicted"/>
<dbReference type="EC" id="2.7.13.3" evidence="2"/>
<dbReference type="SMART" id="SM00387">
    <property type="entry name" value="HATPase_c"/>
    <property type="match status" value="1"/>
</dbReference>
<dbReference type="InterPro" id="IPR036890">
    <property type="entry name" value="HATPase_C_sf"/>
</dbReference>
<feature type="domain" description="PAS" evidence="8">
    <location>
        <begin position="437"/>
        <end position="483"/>
    </location>
</feature>
<keyword evidence="5" id="KW-0175">Coiled coil</keyword>
<sequence length="971" mass="106382">MNESSVSPETILSFLSGGGATGALIRDYDWASSPIGAPEGWPASLKTLVSVMLSSSQPMFVAWGASRTLIYNEQYAQIMADKHPEALGGDFLEVWHEIRADLSPIVERTYSGEPVQMDDIMLVMQRRGYPEETHFSFFYSPIRDDRGTTVGLFCACTEITGQIEAERQAERERARQRLMLKQMPGFVALLVGPNHCFEYVNDAYREIAGERNYEGRTVREVFPEIENQGYFEFLDKVYATGESYSAHAAPVLLAGEAEPRYVDFLYEPVRDDSGAVTGIFVGGYEVTEQVRTRARLEESEERVRSEAERVRLALDAGAIVGTWVWAVQEDRFIADERFARSFALDPELCRKGLPLDMVTASIHPEDVDRVSDAIEKALQGGGAYSCEYRVRQTDGEYRWVEANGLVELDANGTAQRFPGVLIDIEEERKARIERDRSAAMLAAFIEAVPGVVYAKDRQGRMLVANRGATELIGKPPQEYLGKTDAEFLENTAQGEAVMANDRAVMESGVLRQIEETVHRPDGSPAIWLSTKSPWRDTDGSVIGLVGSSLDITARKEAEAALEASREELRRLNASLEERVKEAIKEREDALALLHEARKVETLGQLTGGVAHDFNNLLTPIMSGLDILSRRHSDDEKSHRIIAGGLQASERAKTLVQRLLAFARRQTLLPKDTDVCALARDMRELLERTLGPQIEFRLETQDAGCAALVDPNQLELAVLNLAVNARDAMPDGGTLTISVDTVTVTPSAPHDTLDSGDYVRVSVIDTGTGMDAETLSHAIEPFFTTKEVGHGTGLGLSMVHGLAAQSGGALSVRSVQGQGTTAEIWLPFAPCQTKPDPVQNADIPLPEKTKKVLLVDDEALIRMSVADNLIELGYEVVEAGSAAEALEHVSSGIVPDLLVTDHMMPGMTGAQLASELRGVMPELPILMITGYADLKPEQASGLVVLAKPFRMAELGRRVAELLDGRQSIGTPA</sequence>
<dbReference type="SUPFAM" id="SSF47384">
    <property type="entry name" value="Homodimeric domain of signal transducing histidine kinase"/>
    <property type="match status" value="1"/>
</dbReference>
<dbReference type="InterPro" id="IPR005467">
    <property type="entry name" value="His_kinase_dom"/>
</dbReference>
<evidence type="ECO:0000313" key="10">
    <source>
        <dbReference type="EMBL" id="MBB4051434.1"/>
    </source>
</evidence>
<dbReference type="InterPro" id="IPR000700">
    <property type="entry name" value="PAS-assoc_C"/>
</dbReference>
<feature type="domain" description="PAC" evidence="9">
    <location>
        <begin position="511"/>
        <end position="563"/>
    </location>
</feature>
<gene>
    <name evidence="10" type="ORF">GGR20_001070</name>
</gene>
<accession>A0A7W6NB79</accession>
<dbReference type="Gene3D" id="1.10.287.130">
    <property type="match status" value="1"/>
</dbReference>
<dbReference type="SMART" id="SM00086">
    <property type="entry name" value="PAC"/>
    <property type="match status" value="3"/>
</dbReference>
<dbReference type="Pfam" id="PF00072">
    <property type="entry name" value="Response_reg"/>
    <property type="match status" value="1"/>
</dbReference>
<dbReference type="Pfam" id="PF02518">
    <property type="entry name" value="HATPase_c"/>
    <property type="match status" value="1"/>
</dbReference>
<feature type="domain" description="PAC" evidence="9">
    <location>
        <begin position="384"/>
        <end position="436"/>
    </location>
</feature>
<dbReference type="Gene3D" id="3.30.450.20">
    <property type="entry name" value="PAS domain"/>
    <property type="match status" value="4"/>
</dbReference>
<dbReference type="Gene3D" id="3.40.50.2300">
    <property type="match status" value="1"/>
</dbReference>
<dbReference type="InterPro" id="IPR003661">
    <property type="entry name" value="HisK_dim/P_dom"/>
</dbReference>
<dbReference type="SMART" id="SM00388">
    <property type="entry name" value="HisKA"/>
    <property type="match status" value="1"/>
</dbReference>
<dbReference type="PROSITE" id="PS50110">
    <property type="entry name" value="RESPONSE_REGULATORY"/>
    <property type="match status" value="1"/>
</dbReference>
<dbReference type="SUPFAM" id="SSF55785">
    <property type="entry name" value="PYP-like sensor domain (PAS domain)"/>
    <property type="match status" value="4"/>
</dbReference>
<evidence type="ECO:0000259" key="8">
    <source>
        <dbReference type="PROSITE" id="PS50112"/>
    </source>
</evidence>
<dbReference type="Proteomes" id="UP000547011">
    <property type="component" value="Unassembled WGS sequence"/>
</dbReference>
<dbReference type="AlphaFoldDB" id="A0A7W6NB79"/>
<dbReference type="InterPro" id="IPR035965">
    <property type="entry name" value="PAS-like_dom_sf"/>
</dbReference>
<dbReference type="GO" id="GO:0000155">
    <property type="term" value="F:phosphorelay sensor kinase activity"/>
    <property type="evidence" value="ECO:0007669"/>
    <property type="project" value="InterPro"/>
</dbReference>
<dbReference type="InterPro" id="IPR001610">
    <property type="entry name" value="PAC"/>
</dbReference>
<dbReference type="SMART" id="SM00091">
    <property type="entry name" value="PAS"/>
    <property type="match status" value="4"/>
</dbReference>
<dbReference type="PROSITE" id="PS50113">
    <property type="entry name" value="PAC"/>
    <property type="match status" value="2"/>
</dbReference>
<dbReference type="Pfam" id="PF08447">
    <property type="entry name" value="PAS_3"/>
    <property type="match status" value="1"/>
</dbReference>
<keyword evidence="3 4" id="KW-0597">Phosphoprotein</keyword>
<evidence type="ECO:0000259" key="9">
    <source>
        <dbReference type="PROSITE" id="PS50113"/>
    </source>
</evidence>
<feature type="domain" description="Response regulatory" evidence="7">
    <location>
        <begin position="850"/>
        <end position="961"/>
    </location>
</feature>
<dbReference type="InterPro" id="IPR001789">
    <property type="entry name" value="Sig_transdc_resp-reg_receiver"/>
</dbReference>
<comment type="catalytic activity">
    <reaction evidence="1">
        <text>ATP + protein L-histidine = ADP + protein N-phospho-L-histidine.</text>
        <dbReference type="EC" id="2.7.13.3"/>
    </reaction>
</comment>